<keyword evidence="4" id="KW-0808">Transferase</keyword>
<dbReference type="InterPro" id="IPR036969">
    <property type="entry name" value="Citrate_synthase_sf"/>
</dbReference>
<name>A0A9W6VJ07_9PSEU</name>
<dbReference type="PANTHER" id="PTHR11739:SF4">
    <property type="entry name" value="CITRATE SYNTHASE, PEROXISOMAL"/>
    <property type="match status" value="1"/>
</dbReference>
<dbReference type="RefSeq" id="WP_027940540.1">
    <property type="nucleotide sequence ID" value="NZ_BSTI01000021.1"/>
</dbReference>
<dbReference type="GO" id="GO:0005975">
    <property type="term" value="P:carbohydrate metabolic process"/>
    <property type="evidence" value="ECO:0007669"/>
    <property type="project" value="TreeGrafter"/>
</dbReference>
<dbReference type="AlphaFoldDB" id="A0A9W6VJ07"/>
<dbReference type="SUPFAM" id="SSF48256">
    <property type="entry name" value="Citrate synthase"/>
    <property type="match status" value="1"/>
</dbReference>
<evidence type="ECO:0000256" key="3">
    <source>
        <dbReference type="ARBA" id="ARBA00012972"/>
    </source>
</evidence>
<dbReference type="InterPro" id="IPR016142">
    <property type="entry name" value="Citrate_synth-like_lrg_a-sub"/>
</dbReference>
<dbReference type="Proteomes" id="UP001165136">
    <property type="component" value="Unassembled WGS sequence"/>
</dbReference>
<reference evidence="5" key="1">
    <citation type="submission" date="2023-03" db="EMBL/GenBank/DDBJ databases">
        <title>Amycolatopsis taiwanensis NBRC 103393.</title>
        <authorList>
            <person name="Ichikawa N."/>
            <person name="Sato H."/>
            <person name="Tonouchi N."/>
        </authorList>
    </citation>
    <scope>NUCLEOTIDE SEQUENCE</scope>
    <source>
        <strain evidence="5">NBRC 103393</strain>
    </source>
</reference>
<dbReference type="EMBL" id="BSTI01000021">
    <property type="protein sequence ID" value="GLY70235.1"/>
    <property type="molecule type" value="Genomic_DNA"/>
</dbReference>
<organism evidence="5 6">
    <name type="scientific">Amycolatopsis taiwanensis</name>
    <dbReference type="NCBI Taxonomy" id="342230"/>
    <lineage>
        <taxon>Bacteria</taxon>
        <taxon>Bacillati</taxon>
        <taxon>Actinomycetota</taxon>
        <taxon>Actinomycetes</taxon>
        <taxon>Pseudonocardiales</taxon>
        <taxon>Pseudonocardiaceae</taxon>
        <taxon>Amycolatopsis</taxon>
    </lineage>
</organism>
<evidence type="ECO:0000313" key="5">
    <source>
        <dbReference type="EMBL" id="GLY70235.1"/>
    </source>
</evidence>
<dbReference type="Pfam" id="PF00285">
    <property type="entry name" value="Citrate_synt"/>
    <property type="match status" value="1"/>
</dbReference>
<comment type="similarity">
    <text evidence="2">Belongs to the citrate synthase family.</text>
</comment>
<dbReference type="EC" id="2.3.3.16" evidence="3"/>
<dbReference type="Gene3D" id="1.10.580.10">
    <property type="entry name" value="Citrate Synthase, domain 1"/>
    <property type="match status" value="2"/>
</dbReference>
<protein>
    <recommendedName>
        <fullName evidence="3">citrate synthase (unknown stereospecificity)</fullName>
        <ecNumber evidence="3">2.3.3.16</ecNumber>
    </recommendedName>
</protein>
<evidence type="ECO:0000256" key="2">
    <source>
        <dbReference type="ARBA" id="ARBA00010566"/>
    </source>
</evidence>
<dbReference type="Gene3D" id="1.10.230.10">
    <property type="entry name" value="Cytochrome P450-Terp, domain 2"/>
    <property type="match status" value="1"/>
</dbReference>
<keyword evidence="5" id="KW-0456">Lyase</keyword>
<dbReference type="GO" id="GO:0006099">
    <property type="term" value="P:tricarboxylic acid cycle"/>
    <property type="evidence" value="ECO:0007669"/>
    <property type="project" value="TreeGrafter"/>
</dbReference>
<accession>A0A9W6VJ07</accession>
<dbReference type="GO" id="GO:0016829">
    <property type="term" value="F:lyase activity"/>
    <property type="evidence" value="ECO:0007669"/>
    <property type="project" value="UniProtKB-KW"/>
</dbReference>
<dbReference type="GO" id="GO:0005829">
    <property type="term" value="C:cytosol"/>
    <property type="evidence" value="ECO:0007669"/>
    <property type="project" value="TreeGrafter"/>
</dbReference>
<dbReference type="GO" id="GO:0036440">
    <property type="term" value="F:citrate synthase activity"/>
    <property type="evidence" value="ECO:0007669"/>
    <property type="project" value="UniProtKB-EC"/>
</dbReference>
<dbReference type="PRINTS" id="PR00143">
    <property type="entry name" value="CITRTSNTHASE"/>
</dbReference>
<dbReference type="InterPro" id="IPR002020">
    <property type="entry name" value="Citrate_synthase"/>
</dbReference>
<proteinExistence type="inferred from homology"/>
<comment type="pathway">
    <text evidence="1">Carbohydrate metabolism; tricarboxylic acid cycle.</text>
</comment>
<sequence length="286" mass="30740">MSDARKQAIADTTVEATVDWWATAISDIEPGVIRMRGYPIEQLINGIGFTDMIWLMLRGELPSPGQSALLEKALVSAVDHGPQAPSIASARMAATCGIGLQGAVSTGVGLLGDVHGGAGQQAMVVYQGIRQAVADGEPLMEAVRRTVADYRAARRFLPGFGHRFHPRDPRRDPLLGAVAEQRDLGVVSGEYLRIATEIEKALETRSGRRVPMNIDGATAVIYAELGFEPELARGLFILSRSVGILAHAWEETAQARRIKGPLPPPLLAAYTGVSERDLDDSGERPE</sequence>
<dbReference type="InterPro" id="IPR016143">
    <property type="entry name" value="Citrate_synth-like_sm_a-sub"/>
</dbReference>
<dbReference type="CDD" id="cd06100">
    <property type="entry name" value="CCL_ACL-C"/>
    <property type="match status" value="1"/>
</dbReference>
<comment type="caution">
    <text evidence="5">The sequence shown here is derived from an EMBL/GenBank/DDBJ whole genome shotgun (WGS) entry which is preliminary data.</text>
</comment>
<dbReference type="NCBIfam" id="NF004864">
    <property type="entry name" value="PRK06224.1-1"/>
    <property type="match status" value="1"/>
</dbReference>
<evidence type="ECO:0000313" key="6">
    <source>
        <dbReference type="Proteomes" id="UP001165136"/>
    </source>
</evidence>
<evidence type="ECO:0000256" key="4">
    <source>
        <dbReference type="ARBA" id="ARBA00022679"/>
    </source>
</evidence>
<evidence type="ECO:0000256" key="1">
    <source>
        <dbReference type="ARBA" id="ARBA00005163"/>
    </source>
</evidence>
<gene>
    <name evidence="5" type="ORF">Atai01_68540</name>
</gene>
<dbReference type="PANTHER" id="PTHR11739">
    <property type="entry name" value="CITRATE SYNTHASE"/>
    <property type="match status" value="1"/>
</dbReference>
<keyword evidence="6" id="KW-1185">Reference proteome</keyword>